<dbReference type="Proteomes" id="UP000798662">
    <property type="component" value="Chromosome 2"/>
</dbReference>
<name>A0ACC3C9X0_PYRYE</name>
<protein>
    <submittedName>
        <fullName evidence="1">Uncharacterized protein</fullName>
    </submittedName>
</protein>
<proteinExistence type="predicted"/>
<dbReference type="EMBL" id="CM020619">
    <property type="protein sequence ID" value="KAK1866920.1"/>
    <property type="molecule type" value="Genomic_DNA"/>
</dbReference>
<sequence>MALSRDAMRRRALATMQQASRGWGDALRRGGAPPPPPPKATTAGRGVDLSTVLPEQLGPALLAFGAVVAAVTPAVTTAVAVGRTAWAAAAPYHPEELLPAAGGLALIFFGGTYVTLVAAVEAAARFGWPQIAASGRALWTAAAAAAAAVRRDAAVDADRDGVADVDDLTPAARSARVVAVVARSVDPVEVAAAAEGLATAGLAVVATLRLRFAKALTLGGCLADMVEDLVGPFLTAAAGRALPPDYRRWAPVATRLACRSVGVWAAWWLARAVGAGYAAARGGHLLVGGLSAYAVRHGYMERGWMERGSLLACGVWGALVVLGAGWQMTNGFRLPFPLNLLLLPVSVVEALLVFVVGVLG</sequence>
<organism evidence="1 2">
    <name type="scientific">Pyropia yezoensis</name>
    <name type="common">Susabi-nori</name>
    <name type="synonym">Porphyra yezoensis</name>
    <dbReference type="NCBI Taxonomy" id="2788"/>
    <lineage>
        <taxon>Eukaryota</taxon>
        <taxon>Rhodophyta</taxon>
        <taxon>Bangiophyceae</taxon>
        <taxon>Bangiales</taxon>
        <taxon>Bangiaceae</taxon>
        <taxon>Pyropia</taxon>
    </lineage>
</organism>
<keyword evidence="2" id="KW-1185">Reference proteome</keyword>
<comment type="caution">
    <text evidence="1">The sequence shown here is derived from an EMBL/GenBank/DDBJ whole genome shotgun (WGS) entry which is preliminary data.</text>
</comment>
<reference evidence="1" key="1">
    <citation type="submission" date="2019-11" db="EMBL/GenBank/DDBJ databases">
        <title>Nori genome reveals adaptations in red seaweeds to the harsh intertidal environment.</title>
        <authorList>
            <person name="Wang D."/>
            <person name="Mao Y."/>
        </authorList>
    </citation>
    <scope>NUCLEOTIDE SEQUENCE</scope>
    <source>
        <tissue evidence="1">Gametophyte</tissue>
    </source>
</reference>
<evidence type="ECO:0000313" key="1">
    <source>
        <dbReference type="EMBL" id="KAK1866920.1"/>
    </source>
</evidence>
<accession>A0ACC3C9X0</accession>
<evidence type="ECO:0000313" key="2">
    <source>
        <dbReference type="Proteomes" id="UP000798662"/>
    </source>
</evidence>
<gene>
    <name evidence="1" type="ORF">I4F81_009432</name>
</gene>